<evidence type="ECO:0000256" key="1">
    <source>
        <dbReference type="SAM" id="MobiDB-lite"/>
    </source>
</evidence>
<keyword evidence="3" id="KW-1185">Reference proteome</keyword>
<dbReference type="Proteomes" id="UP000696573">
    <property type="component" value="Unassembled WGS sequence"/>
</dbReference>
<comment type="caution">
    <text evidence="2">The sequence shown here is derived from an EMBL/GenBank/DDBJ whole genome shotgun (WGS) entry which is preliminary data.</text>
</comment>
<feature type="region of interest" description="Disordered" evidence="1">
    <location>
        <begin position="1"/>
        <end position="26"/>
    </location>
</feature>
<proteinExistence type="predicted"/>
<reference evidence="2" key="1">
    <citation type="submission" date="2021-10" db="EMBL/GenBank/DDBJ databases">
        <authorList>
            <person name="Piombo E."/>
        </authorList>
    </citation>
    <scope>NUCLEOTIDE SEQUENCE</scope>
</reference>
<organism evidence="2 3">
    <name type="scientific">Clonostachys rhizophaga</name>
    <dbReference type="NCBI Taxonomy" id="160324"/>
    <lineage>
        <taxon>Eukaryota</taxon>
        <taxon>Fungi</taxon>
        <taxon>Dikarya</taxon>
        <taxon>Ascomycota</taxon>
        <taxon>Pezizomycotina</taxon>
        <taxon>Sordariomycetes</taxon>
        <taxon>Hypocreomycetidae</taxon>
        <taxon>Hypocreales</taxon>
        <taxon>Bionectriaceae</taxon>
        <taxon>Clonostachys</taxon>
    </lineage>
</organism>
<evidence type="ECO:0000313" key="2">
    <source>
        <dbReference type="EMBL" id="CAH0015422.1"/>
    </source>
</evidence>
<evidence type="ECO:0000313" key="3">
    <source>
        <dbReference type="Proteomes" id="UP000696573"/>
    </source>
</evidence>
<dbReference type="EMBL" id="CABFNQ020000444">
    <property type="protein sequence ID" value="CAH0015422.1"/>
    <property type="molecule type" value="Genomic_DNA"/>
</dbReference>
<accession>A0A9N9V298</accession>
<sequence length="222" mass="25266">MVHVSPFFPPRRVKRKLPGSDDEDDALNVAPPKHLHASITWDVRAQDMAHHLFCTKFVTIMDTAIESQKWNVKIQKKCMDLMGGLNGIYGLYQTGTPHHELAKMFPHDPCFIRIMMLKVLFPPERIKRCQFLKRVVPPEYPGWDYTKDLYPPSQYPTSQSAEKELEAIKESIQGVDKLIDEIMEAVKVVKHKLENVTATGGVASKATKTRKMDQPTAGRGRV</sequence>
<dbReference type="AlphaFoldDB" id="A0A9N9V298"/>
<dbReference type="OrthoDB" id="5149919at2759"/>
<protein>
    <submittedName>
        <fullName evidence="2">Uncharacterized protein</fullName>
    </submittedName>
</protein>
<gene>
    <name evidence="2" type="ORF">CRHIZ90672A_00001268</name>
</gene>
<name>A0A9N9V298_9HYPO</name>